<dbReference type="CDD" id="cd18609">
    <property type="entry name" value="GH32-like"/>
    <property type="match status" value="1"/>
</dbReference>
<feature type="domain" description="Glycosyl hydrolase family 32 N-terminal" evidence="4">
    <location>
        <begin position="19"/>
        <end position="292"/>
    </location>
</feature>
<evidence type="ECO:0000256" key="1">
    <source>
        <dbReference type="ARBA" id="ARBA00009902"/>
    </source>
</evidence>
<dbReference type="Pfam" id="PF00251">
    <property type="entry name" value="Glyco_hydro_32N"/>
    <property type="match status" value="1"/>
</dbReference>
<evidence type="ECO:0000256" key="2">
    <source>
        <dbReference type="ARBA" id="ARBA00022801"/>
    </source>
</evidence>
<dbReference type="SMART" id="SM00640">
    <property type="entry name" value="Glyco_32"/>
    <property type="match status" value="1"/>
</dbReference>
<comment type="similarity">
    <text evidence="1">Belongs to the glycosyl hydrolase 32 family.</text>
</comment>
<dbReference type="GO" id="GO:0004553">
    <property type="term" value="F:hydrolase activity, hydrolyzing O-glycosyl compounds"/>
    <property type="evidence" value="ECO:0007669"/>
    <property type="project" value="InterPro"/>
</dbReference>
<organism evidence="5">
    <name type="scientific">freshwater metagenome</name>
    <dbReference type="NCBI Taxonomy" id="449393"/>
    <lineage>
        <taxon>unclassified sequences</taxon>
        <taxon>metagenomes</taxon>
        <taxon>ecological metagenomes</taxon>
    </lineage>
</organism>
<dbReference type="InterPro" id="IPR001362">
    <property type="entry name" value="Glyco_hydro_32"/>
</dbReference>
<dbReference type="InterPro" id="IPR013148">
    <property type="entry name" value="Glyco_hydro_32_N"/>
</dbReference>
<dbReference type="InterPro" id="IPR023296">
    <property type="entry name" value="Glyco_hydro_beta-prop_sf"/>
</dbReference>
<evidence type="ECO:0000259" key="4">
    <source>
        <dbReference type="Pfam" id="PF00251"/>
    </source>
</evidence>
<name>A0A6J6GT07_9ZZZZ</name>
<dbReference type="PANTHER" id="PTHR31953">
    <property type="entry name" value="BETA-FRUCTOFURANOSIDASE, INSOLUBLE ISOENZYME CWINV1-RELATED"/>
    <property type="match status" value="1"/>
</dbReference>
<dbReference type="InterPro" id="IPR050551">
    <property type="entry name" value="Fructan_Metab_Enzymes"/>
</dbReference>
<reference evidence="5" key="1">
    <citation type="submission" date="2020-05" db="EMBL/GenBank/DDBJ databases">
        <authorList>
            <person name="Chiriac C."/>
            <person name="Salcher M."/>
            <person name="Ghai R."/>
            <person name="Kavagutti S V."/>
        </authorList>
    </citation>
    <scope>NUCLEOTIDE SEQUENCE</scope>
</reference>
<evidence type="ECO:0000313" key="5">
    <source>
        <dbReference type="EMBL" id="CAB4604522.1"/>
    </source>
</evidence>
<dbReference type="EMBL" id="CAEZUW010000002">
    <property type="protein sequence ID" value="CAB4604522.1"/>
    <property type="molecule type" value="Genomic_DNA"/>
</dbReference>
<gene>
    <name evidence="5" type="ORF">UFOPK1855_00031</name>
</gene>
<dbReference type="Gene3D" id="2.115.10.20">
    <property type="entry name" value="Glycosyl hydrolase domain, family 43"/>
    <property type="match status" value="1"/>
</dbReference>
<dbReference type="SUPFAM" id="SSF75005">
    <property type="entry name" value="Arabinanase/levansucrase/invertase"/>
    <property type="match status" value="1"/>
</dbReference>
<sequence length="316" mass="35807">MALRLEDKWIWDSWYVFDGQRYHAFYLHASRALGDPVRRHRNPIVGHAVSDDLTNWTVVRDALIVSDSPAFDSWTTWTGSVIRDDNGLWWMFYTGTSREDGGDVQTIGAATSADLMEWTKVSSEPMVSADARWYEKLDKTIWHDEAWRDPWVFRFENDPSTWHMLVTARANHGEPATRGVLGHATSTDLLNWDVQPPLSSPGQGFGQLEVFQFEIVDGVPVLVFCCGWRELSAERLAEFGQRDATYSVAVRADLTQIDFNKAKAFEDPLVYAARIVKGRDGWYLIGFVNEVDGQFVGELCDPVPVTATVEAGLVRR</sequence>
<keyword evidence="3" id="KW-0326">Glycosidase</keyword>
<accession>A0A6J6GT07</accession>
<proteinExistence type="inferred from homology"/>
<keyword evidence="2" id="KW-0378">Hydrolase</keyword>
<protein>
    <submittedName>
        <fullName evidence="5">Unannotated protein</fullName>
    </submittedName>
</protein>
<dbReference type="GO" id="GO:0005975">
    <property type="term" value="P:carbohydrate metabolic process"/>
    <property type="evidence" value="ECO:0007669"/>
    <property type="project" value="InterPro"/>
</dbReference>
<dbReference type="AlphaFoldDB" id="A0A6J6GT07"/>
<evidence type="ECO:0000256" key="3">
    <source>
        <dbReference type="ARBA" id="ARBA00023295"/>
    </source>
</evidence>